<keyword evidence="7" id="KW-1185">Reference proteome</keyword>
<dbReference type="Gene3D" id="2.40.50.1060">
    <property type="match status" value="1"/>
</dbReference>
<dbReference type="PANTHER" id="PTHR12709:SF5">
    <property type="entry name" value="DNA-DIRECTED RNA POLYMERASE I SUBUNIT RPA43"/>
    <property type="match status" value="1"/>
</dbReference>
<comment type="caution">
    <text evidence="6">The sequence shown here is derived from an EMBL/GenBank/DDBJ whole genome shotgun (WGS) entry which is preliminary data.</text>
</comment>
<reference evidence="6 7" key="1">
    <citation type="submission" date="2014-04" db="EMBL/GenBank/DDBJ databases">
        <title>A new species of microsporidia sheds light on the evolution of extreme parasitism.</title>
        <authorList>
            <person name="Haag K.L."/>
            <person name="James T.Y."/>
            <person name="Larsson R."/>
            <person name="Schaer T.M."/>
            <person name="Refardt D."/>
            <person name="Pombert J.-F."/>
            <person name="Ebert D."/>
        </authorList>
    </citation>
    <scope>NUCLEOTIDE SEQUENCE [LARGE SCALE GENOMIC DNA]</scope>
    <source>
        <strain evidence="6 7">UGP3</strain>
        <tissue evidence="6">Spores</tissue>
    </source>
</reference>
<dbReference type="VEuPathDB" id="MicrosporidiaDB:DI09_224p30"/>
<dbReference type="Proteomes" id="UP000029725">
    <property type="component" value="Unassembled WGS sequence"/>
</dbReference>
<accession>A0A098VT82</accession>
<name>A0A098VT82_9MICR</name>
<dbReference type="GO" id="GO:0006362">
    <property type="term" value="P:transcription elongation by RNA polymerase I"/>
    <property type="evidence" value="ECO:0007669"/>
    <property type="project" value="TreeGrafter"/>
</dbReference>
<dbReference type="Gene3D" id="3.30.1490.120">
    <property type="entry name" value="RNA polymerase Rpb7-like, N-terminal domain"/>
    <property type="match status" value="1"/>
</dbReference>
<evidence type="ECO:0000256" key="1">
    <source>
        <dbReference type="ARBA" id="ARBA00004123"/>
    </source>
</evidence>
<evidence type="ECO:0000256" key="4">
    <source>
        <dbReference type="ARBA" id="ARBA00023242"/>
    </source>
</evidence>
<comment type="subcellular location">
    <subcellularLocation>
        <location evidence="1">Nucleus</location>
    </subcellularLocation>
</comment>
<sequence>MLDFVEVRVPIRLHLPPIFSSRLQVGVLQYIHQLLLKYNAELQGIPVAINKISVLDPCAVIKYDNPYFHLSVMADLTLWRISTPNQLTCGEINKISGDHVGLIMLGTLNASIPASSLRSAYFYEIFSKKWIRLNVNDECIDGEMGNMTEDHILEAEKKIFRPKQLEIGQKLSFYVDGMTFISEDQISLTGYRQAASSKNTKFYNGSNSAQTRGSNSAQTRGFNSVLNYGFRNSVKTG</sequence>
<dbReference type="RefSeq" id="XP_013238455.1">
    <property type="nucleotide sequence ID" value="XM_013383001.1"/>
</dbReference>
<dbReference type="AlphaFoldDB" id="A0A098VT82"/>
<evidence type="ECO:0000256" key="3">
    <source>
        <dbReference type="ARBA" id="ARBA00023163"/>
    </source>
</evidence>
<dbReference type="OrthoDB" id="10250504at2759"/>
<dbReference type="GO" id="GO:0005736">
    <property type="term" value="C:RNA polymerase I complex"/>
    <property type="evidence" value="ECO:0007669"/>
    <property type="project" value="TreeGrafter"/>
</dbReference>
<keyword evidence="2" id="KW-0240">DNA-directed RNA polymerase</keyword>
<proteinExistence type="predicted"/>
<dbReference type="GeneID" id="25259097"/>
<gene>
    <name evidence="6" type="ORF">DI09_224p30</name>
</gene>
<dbReference type="HOGENOM" id="CLU_1170886_0_0_1"/>
<protein>
    <recommendedName>
        <fullName evidence="5">RPA43 OB domain-containing protein</fullName>
    </recommendedName>
</protein>
<keyword evidence="4" id="KW-0539">Nucleus</keyword>
<dbReference type="InterPro" id="IPR041178">
    <property type="entry name" value="RPA43_OB"/>
</dbReference>
<organism evidence="6 7">
    <name type="scientific">Mitosporidium daphniae</name>
    <dbReference type="NCBI Taxonomy" id="1485682"/>
    <lineage>
        <taxon>Eukaryota</taxon>
        <taxon>Fungi</taxon>
        <taxon>Fungi incertae sedis</taxon>
        <taxon>Microsporidia</taxon>
        <taxon>Mitosporidium</taxon>
    </lineage>
</organism>
<dbReference type="EMBL" id="JMKJ01000138">
    <property type="protein sequence ID" value="KGG52019.1"/>
    <property type="molecule type" value="Genomic_DNA"/>
</dbReference>
<dbReference type="GO" id="GO:0006352">
    <property type="term" value="P:DNA-templated transcription initiation"/>
    <property type="evidence" value="ECO:0007669"/>
    <property type="project" value="InterPro"/>
</dbReference>
<dbReference type="InterPro" id="IPR036898">
    <property type="entry name" value="RNA_pol_Rpb7-like_N_sf"/>
</dbReference>
<evidence type="ECO:0000313" key="7">
    <source>
        <dbReference type="Proteomes" id="UP000029725"/>
    </source>
</evidence>
<keyword evidence="3" id="KW-0804">Transcription</keyword>
<feature type="domain" description="RPA43 OB" evidence="5">
    <location>
        <begin position="85"/>
        <end position="141"/>
    </location>
</feature>
<evidence type="ECO:0000313" key="6">
    <source>
        <dbReference type="EMBL" id="KGG52019.1"/>
    </source>
</evidence>
<dbReference type="InterPro" id="IPR045113">
    <property type="entry name" value="Rpb7-like"/>
</dbReference>
<dbReference type="Pfam" id="PF17875">
    <property type="entry name" value="RPA43_OB"/>
    <property type="match status" value="1"/>
</dbReference>
<dbReference type="PANTHER" id="PTHR12709">
    <property type="entry name" value="DNA-DIRECTED RNA POLYMERASE II, III"/>
    <property type="match status" value="1"/>
</dbReference>
<evidence type="ECO:0000256" key="2">
    <source>
        <dbReference type="ARBA" id="ARBA00022478"/>
    </source>
</evidence>
<evidence type="ECO:0000259" key="5">
    <source>
        <dbReference type="Pfam" id="PF17875"/>
    </source>
</evidence>